<protein>
    <submittedName>
        <fullName evidence="1">Histidine phosphatase family protein</fullName>
    </submittedName>
</protein>
<dbReference type="PANTHER" id="PTHR47623:SF1">
    <property type="entry name" value="OS09G0287300 PROTEIN"/>
    <property type="match status" value="1"/>
</dbReference>
<proteinExistence type="predicted"/>
<keyword evidence="2" id="KW-1185">Reference proteome</keyword>
<dbReference type="Pfam" id="PF00300">
    <property type="entry name" value="His_Phos_1"/>
    <property type="match status" value="1"/>
</dbReference>
<name>A0ABW6CLN5_9CAUL</name>
<evidence type="ECO:0000313" key="1">
    <source>
        <dbReference type="EMBL" id="MFD3263980.1"/>
    </source>
</evidence>
<dbReference type="InterPro" id="IPR029033">
    <property type="entry name" value="His_PPase_superfam"/>
</dbReference>
<dbReference type="Gene3D" id="3.40.50.1240">
    <property type="entry name" value="Phosphoglycerate mutase-like"/>
    <property type="match status" value="1"/>
</dbReference>
<dbReference type="Proteomes" id="UP001598130">
    <property type="component" value="Unassembled WGS sequence"/>
</dbReference>
<dbReference type="InterPro" id="IPR013078">
    <property type="entry name" value="His_Pase_superF_clade-1"/>
</dbReference>
<dbReference type="CDD" id="cd07067">
    <property type="entry name" value="HP_PGM_like"/>
    <property type="match status" value="1"/>
</dbReference>
<dbReference type="SUPFAM" id="SSF53254">
    <property type="entry name" value="Phosphoglycerate mutase-like"/>
    <property type="match status" value="1"/>
</dbReference>
<reference evidence="1 2" key="1">
    <citation type="submission" date="2022-09" db="EMBL/GenBank/DDBJ databases">
        <title>New species of Phenylobacterium.</title>
        <authorList>
            <person name="Mieszkin S."/>
        </authorList>
    </citation>
    <scope>NUCLEOTIDE SEQUENCE [LARGE SCALE GENOMIC DNA]</scope>
    <source>
        <strain evidence="1 2">HK31-G</strain>
    </source>
</reference>
<accession>A0ABW6CLN5</accession>
<dbReference type="PANTHER" id="PTHR47623">
    <property type="entry name" value="OS09G0287300 PROTEIN"/>
    <property type="match status" value="1"/>
</dbReference>
<organism evidence="1 2">
    <name type="scientific">Phenylobacterium ferrooxidans</name>
    <dbReference type="NCBI Taxonomy" id="2982689"/>
    <lineage>
        <taxon>Bacteria</taxon>
        <taxon>Pseudomonadati</taxon>
        <taxon>Pseudomonadota</taxon>
        <taxon>Alphaproteobacteria</taxon>
        <taxon>Caulobacterales</taxon>
        <taxon>Caulobacteraceae</taxon>
        <taxon>Phenylobacterium</taxon>
    </lineage>
</organism>
<evidence type="ECO:0000313" key="2">
    <source>
        <dbReference type="Proteomes" id="UP001598130"/>
    </source>
</evidence>
<comment type="caution">
    <text evidence="1">The sequence shown here is derived from an EMBL/GenBank/DDBJ whole genome shotgun (WGS) entry which is preliminary data.</text>
</comment>
<dbReference type="RefSeq" id="WP_377369293.1">
    <property type="nucleotide sequence ID" value="NZ_JAOTJD010000012.1"/>
</dbReference>
<sequence>MDRLILLRHGEAERDAPSGDDFDRRLVARGIAASTAMGATLADLGFCPDVALVSAAARTRDTWEAVCKAFPKAQVRFEDSLYLAEPDRVRSLAKAAGAACGTVMVVGHNPGLQDLTVQMLRDGGAPPALIAKAQNGFPTAAAAVFLFDHAGRPSYDGLFFPGR</sequence>
<dbReference type="EMBL" id="JAOTJD010000012">
    <property type="protein sequence ID" value="MFD3263980.1"/>
    <property type="molecule type" value="Genomic_DNA"/>
</dbReference>
<gene>
    <name evidence="1" type="ORF">OCL97_08405</name>
</gene>